<dbReference type="InterPro" id="IPR000873">
    <property type="entry name" value="AMP-dep_synth/lig_dom"/>
</dbReference>
<dbReference type="FunFam" id="3.40.50.12780:FF:000012">
    <property type="entry name" value="Non-ribosomal peptide synthetase"/>
    <property type="match status" value="1"/>
</dbReference>
<proteinExistence type="predicted"/>
<comment type="caution">
    <text evidence="6">The sequence shown here is derived from an EMBL/GenBank/DDBJ whole genome shotgun (WGS) entry which is preliminary data.</text>
</comment>
<dbReference type="CDD" id="cd02440">
    <property type="entry name" value="AdoMet_MTases"/>
    <property type="match status" value="1"/>
</dbReference>
<gene>
    <name evidence="6" type="ORF">C7B64_11880</name>
</gene>
<dbReference type="NCBIfam" id="TIGR01733">
    <property type="entry name" value="AA-adenyl-dom"/>
    <property type="match status" value="1"/>
</dbReference>
<dbReference type="InterPro" id="IPR029063">
    <property type="entry name" value="SAM-dependent_MTases_sf"/>
</dbReference>
<name>A0A2T1C3E1_9CYAN</name>
<dbReference type="NCBIfam" id="TIGR01746">
    <property type="entry name" value="Thioester-redct"/>
    <property type="match status" value="1"/>
</dbReference>
<reference evidence="6 7" key="1">
    <citation type="submission" date="2018-02" db="EMBL/GenBank/DDBJ databases">
        <authorList>
            <person name="Cohen D.B."/>
            <person name="Kent A.D."/>
        </authorList>
    </citation>
    <scope>NUCLEOTIDE SEQUENCE [LARGE SCALE GENOMIC DNA]</scope>
    <source>
        <strain evidence="6 7">CCAP 1448/3</strain>
    </source>
</reference>
<dbReference type="Gene3D" id="3.40.50.980">
    <property type="match status" value="2"/>
</dbReference>
<evidence type="ECO:0000313" key="6">
    <source>
        <dbReference type="EMBL" id="PSB02724.1"/>
    </source>
</evidence>
<dbReference type="InterPro" id="IPR010071">
    <property type="entry name" value="AA_adenyl_dom"/>
</dbReference>
<dbReference type="Gene3D" id="3.40.50.150">
    <property type="entry name" value="Vaccinia Virus protein VP39"/>
    <property type="match status" value="1"/>
</dbReference>
<dbReference type="EMBL" id="PVWJ01000051">
    <property type="protein sequence ID" value="PSB02724.1"/>
    <property type="molecule type" value="Genomic_DNA"/>
</dbReference>
<reference evidence="6 7" key="2">
    <citation type="submission" date="2018-03" db="EMBL/GenBank/DDBJ databases">
        <title>The ancient ancestry and fast evolution of plastids.</title>
        <authorList>
            <person name="Moore K.R."/>
            <person name="Magnabosco C."/>
            <person name="Momper L."/>
            <person name="Gold D.A."/>
            <person name="Bosak T."/>
            <person name="Fournier G.P."/>
        </authorList>
    </citation>
    <scope>NUCLEOTIDE SEQUENCE [LARGE SCALE GENOMIC DNA]</scope>
    <source>
        <strain evidence="6 7">CCAP 1448/3</strain>
    </source>
</reference>
<dbReference type="Gene3D" id="3.40.50.720">
    <property type="entry name" value="NAD(P)-binding Rossmann-like Domain"/>
    <property type="match status" value="1"/>
</dbReference>
<dbReference type="SUPFAM" id="SSF53335">
    <property type="entry name" value="S-adenosyl-L-methionine-dependent methyltransferases"/>
    <property type="match status" value="1"/>
</dbReference>
<dbReference type="InterPro" id="IPR013120">
    <property type="entry name" value="FAR_NAD-bd"/>
</dbReference>
<dbReference type="PROSITE" id="PS50075">
    <property type="entry name" value="CARRIER"/>
    <property type="match status" value="1"/>
</dbReference>
<dbReference type="Gene3D" id="3.30.300.30">
    <property type="match status" value="2"/>
</dbReference>
<keyword evidence="4" id="KW-0808">Transferase</keyword>
<dbReference type="InterPro" id="IPR036736">
    <property type="entry name" value="ACP-like_sf"/>
</dbReference>
<dbReference type="Gene3D" id="1.10.1200.10">
    <property type="entry name" value="ACP-like"/>
    <property type="match status" value="1"/>
</dbReference>
<dbReference type="InterPro" id="IPR045851">
    <property type="entry name" value="AMP-bd_C_sf"/>
</dbReference>
<dbReference type="CDD" id="cd05235">
    <property type="entry name" value="SDR_e1"/>
    <property type="match status" value="1"/>
</dbReference>
<dbReference type="FunFam" id="1.10.1200.10:FF:000005">
    <property type="entry name" value="Nonribosomal peptide synthetase 1"/>
    <property type="match status" value="1"/>
</dbReference>
<comment type="cofactor">
    <cofactor evidence="1">
        <name>pantetheine 4'-phosphate</name>
        <dbReference type="ChEBI" id="CHEBI:47942"/>
    </cofactor>
</comment>
<sequence length="1426" mass="159932">MVVSNFCVHRWFEAQVVQTPNAIALIFGNQQFTYQQLNQRVNCLAHYLRRLGVQPETLVGLCLERSLDMMVGLLAILKAGGAYVPLDPSYPQERIALMLEDAQVSILLTQQCHSLDCEAKVVCLDTDWFQISQESSENPDNIVELHHLAYVIYTSGSTGKPKGVMIEHRSLMNFVRGGSEAYGIVAGDRVLQFASISFDTAIEEIFLTLVKGATLVLRTPEMLRSIRFFLQTCADLNLTVLDLPTAFWHKLCMELPSVQLPPSLRLVIIGGERAIPRWLEAWKKFVNPQIRLINTYGPTESTVVATYCDLAGSEAIMTEGDRLVPIGKPLPNIQTYVLDVAGESVYPEMTGELYLGGVSLARGYLNHPELTETHFLWKTIDGKDKIRLYQTGDLVRYRQDGNLEFLHRVDNQEKIRGFRIELGEIESFLEENLAVNEAVVVVREDVPGDKRLVAYVSYNLQGADGVESSRDRLEAEQINQWQFIHNKDEFNLSKDNWSRTFNISGWMSSYTGELIPDIEMQEWVDRTVDRILALKPHKVLEIGCGTGLILFRVAPHCTSYVGTDFSETSLQYIEQQLHHESINLPQVTLKQHKADELQEIEPQSFDTVIINSVIQYFPSIDYLITVIEQAANTIQPGGFIFIGDIRNYSLLEAFATSVELFPATNDSSTEELWGNIQKRLLQEEELTIDPAFFHALQQRLPQISAVQVLVKRGEFANELTQFRYDVVLEIASVISVGEAEEQRSRERDFAGEWIDWQKERLTIPKLRQLLQETNPPMLGIARVPNARVLTAVKAVELLKSSNCPETIGVLREELAVINSEIGVNPEDLWHLAQDLPYEVSISLMDGEKDGAYTVWLQHKSTKIGKQQPFQPSSSIEIKPWHAYANNPLQSKACQDVAVQLRTYLKQRLPDYMIPSAFVILDSLPLTANGKIDRRSLPAPASTRPILDNAFVPPQTKIEEELANIWTKILKIDLIGINDSFFELGGDSLRLMQLFAEIESHYQTVLSSQNFFQIPTITGLVEQITEIDKGTASSATERMSLTELQAETTPDISIEGETPDKNLWIAPKCIFLTGSTGFIGSFVLSELLQKTDAKIYCLVRAQSLTRAYQKLQQAFQKYLPGIPAYNSRIIPIMGDLARPLLGLSREQFQKLTETIDVIYHVGASVNLFYPYAALKAANVIGTRAILQLANAGKLKPVHYISTLDVFEPLAATGVSTIYEDDNIAQGDEITGGYAQSKWVAEQLVTRAGANGLPICIYRPGMVTGHSQSGLSNPEDLMCRLLMSFIQLKSAPQLDWTIDMTPVNYISQAIAHLSSQPESVGKTFHLVNPQPVPLDRVVHELNDFGHPIQQVGYERWQTMLKSRNNALSPLAKVVTEAIGEQHITRLEIWLAGNQLFDCQNTIMGLEGSGIACPIVNHEILEKYIGSLV</sequence>
<dbReference type="GO" id="GO:0016740">
    <property type="term" value="F:transferase activity"/>
    <property type="evidence" value="ECO:0007669"/>
    <property type="project" value="UniProtKB-KW"/>
</dbReference>
<dbReference type="Proteomes" id="UP000238762">
    <property type="component" value="Unassembled WGS sequence"/>
</dbReference>
<dbReference type="Pfam" id="PF08242">
    <property type="entry name" value="Methyltransf_12"/>
    <property type="match status" value="1"/>
</dbReference>
<dbReference type="PROSITE" id="PS00455">
    <property type="entry name" value="AMP_BINDING"/>
    <property type="match status" value="1"/>
</dbReference>
<protein>
    <submittedName>
        <fullName evidence="6">Amino acid adenylation protein</fullName>
    </submittedName>
</protein>
<dbReference type="Pfam" id="PF00501">
    <property type="entry name" value="AMP-binding"/>
    <property type="match status" value="1"/>
</dbReference>
<dbReference type="PANTHER" id="PTHR44845">
    <property type="entry name" value="CARRIER DOMAIN-CONTAINING PROTEIN"/>
    <property type="match status" value="1"/>
</dbReference>
<dbReference type="InterPro" id="IPR020845">
    <property type="entry name" value="AMP-binding_CS"/>
</dbReference>
<organism evidence="6 7">
    <name type="scientific">Merismopedia glauca CCAP 1448/3</name>
    <dbReference type="NCBI Taxonomy" id="1296344"/>
    <lineage>
        <taxon>Bacteria</taxon>
        <taxon>Bacillati</taxon>
        <taxon>Cyanobacteriota</taxon>
        <taxon>Cyanophyceae</taxon>
        <taxon>Synechococcales</taxon>
        <taxon>Merismopediaceae</taxon>
        <taxon>Merismopedia</taxon>
    </lineage>
</organism>
<dbReference type="InterPro" id="IPR036291">
    <property type="entry name" value="NAD(P)-bd_dom_sf"/>
</dbReference>
<dbReference type="PANTHER" id="PTHR44845:SF7">
    <property type="entry name" value="PLIPASTATIN SYNTHASE SUBUNIT D"/>
    <property type="match status" value="1"/>
</dbReference>
<dbReference type="InterPro" id="IPR009081">
    <property type="entry name" value="PP-bd_ACP"/>
</dbReference>
<accession>A0A2T1C3E1</accession>
<dbReference type="Pfam" id="PF00550">
    <property type="entry name" value="PP-binding"/>
    <property type="match status" value="1"/>
</dbReference>
<evidence type="ECO:0000256" key="2">
    <source>
        <dbReference type="ARBA" id="ARBA00022450"/>
    </source>
</evidence>
<dbReference type="FunFam" id="3.40.50.980:FF:000001">
    <property type="entry name" value="Non-ribosomal peptide synthetase"/>
    <property type="match status" value="1"/>
</dbReference>
<dbReference type="Gene3D" id="2.30.38.10">
    <property type="entry name" value="Luciferase, Domain 3"/>
    <property type="match status" value="1"/>
</dbReference>
<evidence type="ECO:0000256" key="1">
    <source>
        <dbReference type="ARBA" id="ARBA00001957"/>
    </source>
</evidence>
<dbReference type="SUPFAM" id="SSF56801">
    <property type="entry name" value="Acetyl-CoA synthetase-like"/>
    <property type="match status" value="1"/>
</dbReference>
<dbReference type="SUPFAM" id="SSF47336">
    <property type="entry name" value="ACP-like"/>
    <property type="match status" value="1"/>
</dbReference>
<dbReference type="SUPFAM" id="SSF51735">
    <property type="entry name" value="NAD(P)-binding Rossmann-fold domains"/>
    <property type="match status" value="1"/>
</dbReference>
<keyword evidence="7" id="KW-1185">Reference proteome</keyword>
<dbReference type="InterPro" id="IPR010080">
    <property type="entry name" value="Thioester_reductase-like_dom"/>
</dbReference>
<evidence type="ECO:0000256" key="4">
    <source>
        <dbReference type="ARBA" id="ARBA00022679"/>
    </source>
</evidence>
<feature type="domain" description="Carrier" evidence="5">
    <location>
        <begin position="952"/>
        <end position="1027"/>
    </location>
</feature>
<evidence type="ECO:0000259" key="5">
    <source>
        <dbReference type="PROSITE" id="PS50075"/>
    </source>
</evidence>
<evidence type="ECO:0000313" key="7">
    <source>
        <dbReference type="Proteomes" id="UP000238762"/>
    </source>
</evidence>
<evidence type="ECO:0000256" key="3">
    <source>
        <dbReference type="ARBA" id="ARBA00022553"/>
    </source>
</evidence>
<dbReference type="PIRSF" id="PIRSF001617">
    <property type="entry name" value="Alpha-AR"/>
    <property type="match status" value="1"/>
</dbReference>
<dbReference type="Pfam" id="PF07993">
    <property type="entry name" value="NAD_binding_4"/>
    <property type="match status" value="1"/>
</dbReference>
<keyword evidence="2" id="KW-0596">Phosphopantetheine</keyword>
<keyword evidence="3" id="KW-0597">Phosphoprotein</keyword>
<dbReference type="InterPro" id="IPR013217">
    <property type="entry name" value="Methyltransf_12"/>
</dbReference>